<dbReference type="Proteomes" id="UP001501591">
    <property type="component" value="Unassembled WGS sequence"/>
</dbReference>
<dbReference type="SUPFAM" id="SSF46689">
    <property type="entry name" value="Homeodomain-like"/>
    <property type="match status" value="1"/>
</dbReference>
<gene>
    <name evidence="4" type="ORF">GCM10022383_09460</name>
</gene>
<accession>A0ABP7MYZ8</accession>
<dbReference type="InterPro" id="IPR001647">
    <property type="entry name" value="HTH_TetR"/>
</dbReference>
<dbReference type="Gene3D" id="1.10.357.10">
    <property type="entry name" value="Tetracycline Repressor, domain 2"/>
    <property type="match status" value="1"/>
</dbReference>
<evidence type="ECO:0000256" key="1">
    <source>
        <dbReference type="ARBA" id="ARBA00023125"/>
    </source>
</evidence>
<evidence type="ECO:0000259" key="3">
    <source>
        <dbReference type="PROSITE" id="PS50977"/>
    </source>
</evidence>
<evidence type="ECO:0000256" key="2">
    <source>
        <dbReference type="PROSITE-ProRule" id="PRU00335"/>
    </source>
</evidence>
<dbReference type="RefSeq" id="WP_344818366.1">
    <property type="nucleotide sequence ID" value="NZ_BAABCP010000001.1"/>
</dbReference>
<feature type="DNA-binding region" description="H-T-H motif" evidence="2">
    <location>
        <begin position="35"/>
        <end position="54"/>
    </location>
</feature>
<dbReference type="InterPro" id="IPR009057">
    <property type="entry name" value="Homeodomain-like_sf"/>
</dbReference>
<comment type="caution">
    <text evidence="4">The sequence shown here is derived from an EMBL/GenBank/DDBJ whole genome shotgun (WGS) entry which is preliminary data.</text>
</comment>
<organism evidence="4 5">
    <name type="scientific">Microbacterium soli</name>
    <dbReference type="NCBI Taxonomy" id="446075"/>
    <lineage>
        <taxon>Bacteria</taxon>
        <taxon>Bacillati</taxon>
        <taxon>Actinomycetota</taxon>
        <taxon>Actinomycetes</taxon>
        <taxon>Micrococcales</taxon>
        <taxon>Microbacteriaceae</taxon>
        <taxon>Microbacterium</taxon>
    </lineage>
</organism>
<dbReference type="Pfam" id="PF00440">
    <property type="entry name" value="TetR_N"/>
    <property type="match status" value="1"/>
</dbReference>
<name>A0ABP7MYZ8_9MICO</name>
<evidence type="ECO:0000313" key="4">
    <source>
        <dbReference type="EMBL" id="GAA3933051.1"/>
    </source>
</evidence>
<dbReference type="EMBL" id="BAABCP010000001">
    <property type="protein sequence ID" value="GAA3933051.1"/>
    <property type="molecule type" value="Genomic_DNA"/>
</dbReference>
<dbReference type="PROSITE" id="PS50977">
    <property type="entry name" value="HTH_TETR_2"/>
    <property type="match status" value="1"/>
</dbReference>
<feature type="domain" description="HTH tetR-type" evidence="3">
    <location>
        <begin position="12"/>
        <end position="72"/>
    </location>
</feature>
<keyword evidence="1 2" id="KW-0238">DNA-binding</keyword>
<evidence type="ECO:0000313" key="5">
    <source>
        <dbReference type="Proteomes" id="UP001501591"/>
    </source>
</evidence>
<proteinExistence type="predicted"/>
<protein>
    <submittedName>
        <fullName evidence="4">TetR family transcriptional regulator</fullName>
    </submittedName>
</protein>
<reference evidence="5" key="1">
    <citation type="journal article" date="2019" name="Int. J. Syst. Evol. Microbiol.">
        <title>The Global Catalogue of Microorganisms (GCM) 10K type strain sequencing project: providing services to taxonomists for standard genome sequencing and annotation.</title>
        <authorList>
            <consortium name="The Broad Institute Genomics Platform"/>
            <consortium name="The Broad Institute Genome Sequencing Center for Infectious Disease"/>
            <person name="Wu L."/>
            <person name="Ma J."/>
        </authorList>
    </citation>
    <scope>NUCLEOTIDE SEQUENCE [LARGE SCALE GENOMIC DNA]</scope>
    <source>
        <strain evidence="5">JCM 17024</strain>
    </source>
</reference>
<sequence length="192" mass="20729">MAEAVRRRRDPATRRRAIIVAAAELILEVGVGALTHRMIAARADVPLGATTQYFATLDDLRAAALQHLAVEVDGRIDGIRQALRERGATPDVLTELILRGLADVRAMETDRAVVTAAVNDPQLRELARGWSARMAEFLVDDYGAERATAAAIFIDGVLWHSRISEDPPSESLIRSALAGILGDGIRPSSVTD</sequence>
<keyword evidence="5" id="KW-1185">Reference proteome</keyword>